<evidence type="ECO:0000313" key="5">
    <source>
        <dbReference type="EMBL" id="VDM23392.1"/>
    </source>
</evidence>
<evidence type="ECO:0000256" key="1">
    <source>
        <dbReference type="ARBA" id="ARBA00022737"/>
    </source>
</evidence>
<dbReference type="Gene3D" id="3.30.70.330">
    <property type="match status" value="2"/>
</dbReference>
<dbReference type="SUPFAM" id="SSF54928">
    <property type="entry name" value="RNA-binding domain, RBD"/>
    <property type="match status" value="1"/>
</dbReference>
<dbReference type="InterPro" id="IPR012677">
    <property type="entry name" value="Nucleotide-bd_a/b_plait_sf"/>
</dbReference>
<keyword evidence="6" id="KW-1185">Reference proteome</keyword>
<dbReference type="InterPro" id="IPR000504">
    <property type="entry name" value="RRM_dom"/>
</dbReference>
<reference evidence="5 6" key="1">
    <citation type="submission" date="2018-11" db="EMBL/GenBank/DDBJ databases">
        <authorList>
            <consortium name="Pathogen Informatics"/>
        </authorList>
    </citation>
    <scope>NUCLEOTIDE SEQUENCE [LARGE SCALE GENOMIC DNA]</scope>
</reference>
<dbReference type="GO" id="GO:1990904">
    <property type="term" value="C:ribonucleoprotein complex"/>
    <property type="evidence" value="ECO:0007669"/>
    <property type="project" value="InterPro"/>
</dbReference>
<dbReference type="Pfam" id="PF00076">
    <property type="entry name" value="RRM_1"/>
    <property type="match status" value="2"/>
</dbReference>
<dbReference type="EMBL" id="UYWX01003067">
    <property type="protein sequence ID" value="VDM23392.1"/>
    <property type="molecule type" value="Genomic_DNA"/>
</dbReference>
<feature type="domain" description="RRM" evidence="4">
    <location>
        <begin position="83"/>
        <end position="122"/>
    </location>
</feature>
<dbReference type="InterPro" id="IPR002343">
    <property type="entry name" value="Hud_Sxl_RNA"/>
</dbReference>
<keyword evidence="1" id="KW-0677">Repeat</keyword>
<gene>
    <name evidence="5" type="ORF">TTAC_LOCUS3792</name>
</gene>
<evidence type="ECO:0000256" key="3">
    <source>
        <dbReference type="PROSITE-ProRule" id="PRU00176"/>
    </source>
</evidence>
<dbReference type="PROSITE" id="PS50102">
    <property type="entry name" value="RRM"/>
    <property type="match status" value="2"/>
</dbReference>
<proteinExistence type="predicted"/>
<evidence type="ECO:0000259" key="4">
    <source>
        <dbReference type="PROSITE" id="PS50102"/>
    </source>
</evidence>
<dbReference type="AlphaFoldDB" id="A0A3P7GMK6"/>
<dbReference type="OrthoDB" id="266020at2759"/>
<protein>
    <recommendedName>
        <fullName evidence="4">RRM domain-containing protein</fullName>
    </recommendedName>
</protein>
<dbReference type="PANTHER" id="PTHR10352">
    <property type="entry name" value="EUKARYOTIC TRANSLATION INITIATION FACTOR 3 SUBUNIT G"/>
    <property type="match status" value="1"/>
</dbReference>
<sequence length="122" mass="13613">MMNCSNSDMTRLINDATVAFNHQQLPRASSRDLRRQSLGYGFVNYANASDAEKAIKHFNGMQLKNKKIKVSIARPSSESIKGANLYICGLPKNISQEDLEKIFSRCGKIITSRLLVDPTTGY</sequence>
<evidence type="ECO:0000313" key="6">
    <source>
        <dbReference type="Proteomes" id="UP000274429"/>
    </source>
</evidence>
<dbReference type="PRINTS" id="PR00961">
    <property type="entry name" value="HUDSXLRNA"/>
</dbReference>
<organism evidence="5 6">
    <name type="scientific">Hydatigena taeniaeformis</name>
    <name type="common">Feline tapeworm</name>
    <name type="synonym">Taenia taeniaeformis</name>
    <dbReference type="NCBI Taxonomy" id="6205"/>
    <lineage>
        <taxon>Eukaryota</taxon>
        <taxon>Metazoa</taxon>
        <taxon>Spiralia</taxon>
        <taxon>Lophotrochozoa</taxon>
        <taxon>Platyhelminthes</taxon>
        <taxon>Cestoda</taxon>
        <taxon>Eucestoda</taxon>
        <taxon>Cyclophyllidea</taxon>
        <taxon>Taeniidae</taxon>
        <taxon>Hydatigera</taxon>
    </lineage>
</organism>
<name>A0A3P7GMK6_HYDTA</name>
<dbReference type="InterPro" id="IPR035979">
    <property type="entry name" value="RBD_domain_sf"/>
</dbReference>
<evidence type="ECO:0000256" key="2">
    <source>
        <dbReference type="ARBA" id="ARBA00022884"/>
    </source>
</evidence>
<feature type="domain" description="RRM" evidence="4">
    <location>
        <begin position="1"/>
        <end position="75"/>
    </location>
</feature>
<keyword evidence="2 3" id="KW-0694">RNA-binding</keyword>
<dbReference type="GO" id="GO:0003723">
    <property type="term" value="F:RNA binding"/>
    <property type="evidence" value="ECO:0007669"/>
    <property type="project" value="UniProtKB-UniRule"/>
</dbReference>
<dbReference type="Proteomes" id="UP000274429">
    <property type="component" value="Unassembled WGS sequence"/>
</dbReference>
<accession>A0A3P7GMK6</accession>